<evidence type="ECO:0000313" key="3">
    <source>
        <dbReference type="Proteomes" id="UP001596156"/>
    </source>
</evidence>
<sequence length="50" mass="5200">MADRHSTTGTTPNDVFVGRVAGDDPGYLETGADKRAEPDTGEGDETTTST</sequence>
<feature type="region of interest" description="Disordered" evidence="1">
    <location>
        <begin position="1"/>
        <end position="50"/>
    </location>
</feature>
<keyword evidence="3" id="KW-1185">Reference proteome</keyword>
<protein>
    <submittedName>
        <fullName evidence="2">Uncharacterized protein</fullName>
    </submittedName>
</protein>
<gene>
    <name evidence="2" type="ORF">ACFPN6_06930</name>
</gene>
<evidence type="ECO:0000313" key="2">
    <source>
        <dbReference type="EMBL" id="MFC5224339.1"/>
    </source>
</evidence>
<dbReference type="Proteomes" id="UP001596156">
    <property type="component" value="Unassembled WGS sequence"/>
</dbReference>
<name>A0ABW0D5R0_STRFI</name>
<comment type="caution">
    <text evidence="2">The sequence shown here is derived from an EMBL/GenBank/DDBJ whole genome shotgun (WGS) entry which is preliminary data.</text>
</comment>
<feature type="compositionally biased region" description="Acidic residues" evidence="1">
    <location>
        <begin position="39"/>
        <end position="50"/>
    </location>
</feature>
<dbReference type="EMBL" id="JBHSKL010000008">
    <property type="protein sequence ID" value="MFC5224339.1"/>
    <property type="molecule type" value="Genomic_DNA"/>
</dbReference>
<reference evidence="3" key="1">
    <citation type="journal article" date="2019" name="Int. J. Syst. Evol. Microbiol.">
        <title>The Global Catalogue of Microorganisms (GCM) 10K type strain sequencing project: providing services to taxonomists for standard genome sequencing and annotation.</title>
        <authorList>
            <consortium name="The Broad Institute Genomics Platform"/>
            <consortium name="The Broad Institute Genome Sequencing Center for Infectious Disease"/>
            <person name="Wu L."/>
            <person name="Ma J."/>
        </authorList>
    </citation>
    <scope>NUCLEOTIDE SEQUENCE [LARGE SCALE GENOMIC DNA]</scope>
    <source>
        <strain evidence="3">CCM 8479</strain>
    </source>
</reference>
<proteinExistence type="predicted"/>
<organism evidence="2 3">
    <name type="scientific">Streptomyces fimbriatus</name>
    <dbReference type="NCBI Taxonomy" id="68197"/>
    <lineage>
        <taxon>Bacteria</taxon>
        <taxon>Bacillati</taxon>
        <taxon>Actinomycetota</taxon>
        <taxon>Actinomycetes</taxon>
        <taxon>Kitasatosporales</taxon>
        <taxon>Streptomycetaceae</taxon>
        <taxon>Streptomyces</taxon>
    </lineage>
</organism>
<evidence type="ECO:0000256" key="1">
    <source>
        <dbReference type="SAM" id="MobiDB-lite"/>
    </source>
</evidence>
<dbReference type="RefSeq" id="WP_344645763.1">
    <property type="nucleotide sequence ID" value="NZ_BAAASS010000020.1"/>
</dbReference>
<accession>A0ABW0D5R0</accession>